<keyword evidence="2" id="KW-1185">Reference proteome</keyword>
<dbReference type="Proteomes" id="UP001162992">
    <property type="component" value="Chromosome 2"/>
</dbReference>
<evidence type="ECO:0000313" key="2">
    <source>
        <dbReference type="Proteomes" id="UP001162992"/>
    </source>
</evidence>
<reference evidence="2" key="1">
    <citation type="journal article" date="2024" name="Proc. Natl. Acad. Sci. U.S.A.">
        <title>Extraordinary preservation of gene collinearity over three hundred million years revealed in homosporous lycophytes.</title>
        <authorList>
            <person name="Li C."/>
            <person name="Wickell D."/>
            <person name="Kuo L.Y."/>
            <person name="Chen X."/>
            <person name="Nie B."/>
            <person name="Liao X."/>
            <person name="Peng D."/>
            <person name="Ji J."/>
            <person name="Jenkins J."/>
            <person name="Williams M."/>
            <person name="Shu S."/>
            <person name="Plott C."/>
            <person name="Barry K."/>
            <person name="Rajasekar S."/>
            <person name="Grimwood J."/>
            <person name="Han X."/>
            <person name="Sun S."/>
            <person name="Hou Z."/>
            <person name="He W."/>
            <person name="Dai G."/>
            <person name="Sun C."/>
            <person name="Schmutz J."/>
            <person name="Leebens-Mack J.H."/>
            <person name="Li F.W."/>
            <person name="Wang L."/>
        </authorList>
    </citation>
    <scope>NUCLEOTIDE SEQUENCE [LARGE SCALE GENOMIC DNA]</scope>
    <source>
        <strain evidence="2">cv. PW_Plant_1</strain>
    </source>
</reference>
<name>A0ACC2EKP5_DIPCM</name>
<organism evidence="1 2">
    <name type="scientific">Diphasiastrum complanatum</name>
    <name type="common">Issler's clubmoss</name>
    <name type="synonym">Lycopodium complanatum</name>
    <dbReference type="NCBI Taxonomy" id="34168"/>
    <lineage>
        <taxon>Eukaryota</taxon>
        <taxon>Viridiplantae</taxon>
        <taxon>Streptophyta</taxon>
        <taxon>Embryophyta</taxon>
        <taxon>Tracheophyta</taxon>
        <taxon>Lycopodiopsida</taxon>
        <taxon>Lycopodiales</taxon>
        <taxon>Lycopodiaceae</taxon>
        <taxon>Lycopodioideae</taxon>
        <taxon>Diphasiastrum</taxon>
    </lineage>
</organism>
<gene>
    <name evidence="1" type="ORF">O6H91_02G135000</name>
</gene>
<evidence type="ECO:0000313" key="1">
    <source>
        <dbReference type="EMBL" id="KAJ7567179.1"/>
    </source>
</evidence>
<sequence length="300" mass="32758">MNAGPSGFHNAPITKGVVLLCGVASVLVGTTRGGIRACALSYYAILRKLQLWRLVTSTLVFSSTPELIFGIYLVYFFRVFERQVGSNKYAVFVLFSTALTTILELVVLTALRDPTSSGLTLSPGPYGLIFASFVPFFFDIPISTRFRVFGARFSDKSFIYLAGIQLLLSSWRRSIIPSICGILAGFAYRSNIFGVRRIKVPEFLTSLSARIFTPIISGGPVNQPRTNAAREAIAVSRGRQFEDRFVATAPPLAPVLPPSEESVATLVAMGFDRNMALQALARARNDVTIATNLLLESQSQ</sequence>
<accession>A0ACC2EKP5</accession>
<protein>
    <submittedName>
        <fullName evidence="1">Uncharacterized protein</fullName>
    </submittedName>
</protein>
<proteinExistence type="predicted"/>
<comment type="caution">
    <text evidence="1">The sequence shown here is derived from an EMBL/GenBank/DDBJ whole genome shotgun (WGS) entry which is preliminary data.</text>
</comment>
<dbReference type="EMBL" id="CM055093">
    <property type="protein sequence ID" value="KAJ7567179.1"/>
    <property type="molecule type" value="Genomic_DNA"/>
</dbReference>